<dbReference type="Proteomes" id="UP000653674">
    <property type="component" value="Unassembled WGS sequence"/>
</dbReference>
<dbReference type="PANTHER" id="PTHR33452:SF1">
    <property type="entry name" value="INNER MEMBRANE PROTEIN YPHA-RELATED"/>
    <property type="match status" value="1"/>
</dbReference>
<keyword evidence="10" id="KW-1185">Reference proteome</keyword>
<dbReference type="EMBL" id="BONU01000044">
    <property type="protein sequence ID" value="GIG76084.1"/>
    <property type="molecule type" value="Genomic_DNA"/>
</dbReference>
<sequence>MVIASVARDLAILIARVGVGVVFVAHGWQKFATFGVRGTAASFDQLGVPLPTVSAWFATLVELLGGVALILGLGVPVVGLLVFVDMVGAYLLVHARHGIFVQERGGELVIALGAAVLLLAVVGAGRFSLDHLVFSRRRRGDRSAGPDDRVTEPNPDSPPTVR</sequence>
<evidence type="ECO:0000256" key="4">
    <source>
        <dbReference type="ARBA" id="ARBA00022692"/>
    </source>
</evidence>
<evidence type="ECO:0000256" key="7">
    <source>
        <dbReference type="SAM" id="MobiDB-lite"/>
    </source>
</evidence>
<feature type="region of interest" description="Disordered" evidence="7">
    <location>
        <begin position="139"/>
        <end position="162"/>
    </location>
</feature>
<feature type="compositionally biased region" description="Basic and acidic residues" evidence="7">
    <location>
        <begin position="141"/>
        <end position="151"/>
    </location>
</feature>
<evidence type="ECO:0000256" key="6">
    <source>
        <dbReference type="ARBA" id="ARBA00023136"/>
    </source>
</evidence>
<evidence type="ECO:0000256" key="5">
    <source>
        <dbReference type="ARBA" id="ARBA00022989"/>
    </source>
</evidence>
<name>A0A8J3PP70_9ACTN</name>
<dbReference type="RefSeq" id="WP_205861435.1">
    <property type="nucleotide sequence ID" value="NZ_BAAAQJ010000030.1"/>
</dbReference>
<evidence type="ECO:0000313" key="10">
    <source>
        <dbReference type="Proteomes" id="UP000653674"/>
    </source>
</evidence>
<feature type="transmembrane region" description="Helical" evidence="8">
    <location>
        <begin position="10"/>
        <end position="28"/>
    </location>
</feature>
<evidence type="ECO:0000256" key="3">
    <source>
        <dbReference type="ARBA" id="ARBA00022475"/>
    </source>
</evidence>
<protein>
    <recommendedName>
        <fullName evidence="11">Oxidoreductase</fullName>
    </recommendedName>
</protein>
<evidence type="ECO:0000256" key="8">
    <source>
        <dbReference type="SAM" id="Phobius"/>
    </source>
</evidence>
<dbReference type="InterPro" id="IPR032808">
    <property type="entry name" value="DoxX"/>
</dbReference>
<reference evidence="9" key="1">
    <citation type="submission" date="2021-01" db="EMBL/GenBank/DDBJ databases">
        <title>Whole genome shotgun sequence of Planosporangium flavigriseum NBRC 105377.</title>
        <authorList>
            <person name="Komaki H."/>
            <person name="Tamura T."/>
        </authorList>
    </citation>
    <scope>NUCLEOTIDE SEQUENCE</scope>
    <source>
        <strain evidence="9">NBRC 105377</strain>
    </source>
</reference>
<evidence type="ECO:0000256" key="2">
    <source>
        <dbReference type="ARBA" id="ARBA00006679"/>
    </source>
</evidence>
<evidence type="ECO:0000256" key="1">
    <source>
        <dbReference type="ARBA" id="ARBA00004651"/>
    </source>
</evidence>
<organism evidence="9 10">
    <name type="scientific">Planosporangium flavigriseum</name>
    <dbReference type="NCBI Taxonomy" id="373681"/>
    <lineage>
        <taxon>Bacteria</taxon>
        <taxon>Bacillati</taxon>
        <taxon>Actinomycetota</taxon>
        <taxon>Actinomycetes</taxon>
        <taxon>Micromonosporales</taxon>
        <taxon>Micromonosporaceae</taxon>
        <taxon>Planosporangium</taxon>
    </lineage>
</organism>
<dbReference type="PANTHER" id="PTHR33452">
    <property type="entry name" value="OXIDOREDUCTASE CATD-RELATED"/>
    <property type="match status" value="1"/>
</dbReference>
<comment type="caution">
    <text evidence="9">The sequence shown here is derived from an EMBL/GenBank/DDBJ whole genome shotgun (WGS) entry which is preliminary data.</text>
</comment>
<keyword evidence="4 8" id="KW-0812">Transmembrane</keyword>
<comment type="similarity">
    <text evidence="2">Belongs to the DoxX family.</text>
</comment>
<keyword evidence="5 8" id="KW-1133">Transmembrane helix</keyword>
<gene>
    <name evidence="9" type="ORF">Pfl04_44880</name>
</gene>
<feature type="transmembrane region" description="Helical" evidence="8">
    <location>
        <begin position="78"/>
        <end position="96"/>
    </location>
</feature>
<evidence type="ECO:0008006" key="11">
    <source>
        <dbReference type="Google" id="ProtNLM"/>
    </source>
</evidence>
<feature type="transmembrane region" description="Helical" evidence="8">
    <location>
        <begin position="48"/>
        <end position="71"/>
    </location>
</feature>
<accession>A0A8J3PP70</accession>
<dbReference type="Pfam" id="PF07681">
    <property type="entry name" value="DoxX"/>
    <property type="match status" value="1"/>
</dbReference>
<dbReference type="AlphaFoldDB" id="A0A8J3PP70"/>
<keyword evidence="3" id="KW-1003">Cell membrane</keyword>
<feature type="transmembrane region" description="Helical" evidence="8">
    <location>
        <begin position="108"/>
        <end position="129"/>
    </location>
</feature>
<keyword evidence="6 8" id="KW-0472">Membrane</keyword>
<proteinExistence type="inferred from homology"/>
<dbReference type="InterPro" id="IPR051907">
    <property type="entry name" value="DoxX-like_oxidoreductase"/>
</dbReference>
<evidence type="ECO:0000313" key="9">
    <source>
        <dbReference type="EMBL" id="GIG76084.1"/>
    </source>
</evidence>
<comment type="subcellular location">
    <subcellularLocation>
        <location evidence="1">Cell membrane</location>
        <topology evidence="1">Multi-pass membrane protein</topology>
    </subcellularLocation>
</comment>
<dbReference type="GO" id="GO:0005886">
    <property type="term" value="C:plasma membrane"/>
    <property type="evidence" value="ECO:0007669"/>
    <property type="project" value="UniProtKB-SubCell"/>
</dbReference>